<evidence type="ECO:0000313" key="6">
    <source>
        <dbReference type="EMBL" id="KAK0648840.1"/>
    </source>
</evidence>
<evidence type="ECO:0000313" key="7">
    <source>
        <dbReference type="Proteomes" id="UP001174936"/>
    </source>
</evidence>
<keyword evidence="4 5" id="KW-0472">Membrane</keyword>
<keyword evidence="2 5" id="KW-0812">Transmembrane</keyword>
<dbReference type="EMBL" id="JAULSV010000003">
    <property type="protein sequence ID" value="KAK0648840.1"/>
    <property type="molecule type" value="Genomic_DNA"/>
</dbReference>
<dbReference type="InterPro" id="IPR045863">
    <property type="entry name" value="CorA_TM1_TM2"/>
</dbReference>
<dbReference type="Proteomes" id="UP001174936">
    <property type="component" value="Unassembled WGS sequence"/>
</dbReference>
<evidence type="ECO:0000256" key="5">
    <source>
        <dbReference type="SAM" id="Phobius"/>
    </source>
</evidence>
<evidence type="ECO:0008006" key="8">
    <source>
        <dbReference type="Google" id="ProtNLM"/>
    </source>
</evidence>
<dbReference type="AlphaFoldDB" id="A0AA39YD62"/>
<accession>A0AA39YD62</accession>
<evidence type="ECO:0000256" key="3">
    <source>
        <dbReference type="ARBA" id="ARBA00022989"/>
    </source>
</evidence>
<evidence type="ECO:0000256" key="1">
    <source>
        <dbReference type="ARBA" id="ARBA00004141"/>
    </source>
</evidence>
<sequence>MFSSYLYSVIWTYHPRTQSTSGVILVRPKTSHNVRTDLEPWWEALRFQAGIIKHPLCLFIVTAMQVHHARTHGSLESQGQISHIERMTGFSPWSHETHDTNKPVDPVSVGLDELSLASRTIGAVLVSLEDHVRQLRSLRKAVEAYTQAGFTNVSSVKESADVVLALQVLSQHMDAWEIRLDYLQGRARNQLTVLFNLIARYDAASSMAIARSARRDSASMKVIAIMTMVFLPATFLAALFAVPSLRWDSSPVIQDNFWVYWAFAIPSTIAVFIFWLWLSGDGPTWRSLWSQPTLLKDESSASPTPTRSPSQRQWLSASITESLRRRAIAAKIPV</sequence>
<keyword evidence="7" id="KW-1185">Reference proteome</keyword>
<dbReference type="SUPFAM" id="SSF144083">
    <property type="entry name" value="Magnesium transport protein CorA, transmembrane region"/>
    <property type="match status" value="1"/>
</dbReference>
<organism evidence="6 7">
    <name type="scientific">Cercophora newfieldiana</name>
    <dbReference type="NCBI Taxonomy" id="92897"/>
    <lineage>
        <taxon>Eukaryota</taxon>
        <taxon>Fungi</taxon>
        <taxon>Dikarya</taxon>
        <taxon>Ascomycota</taxon>
        <taxon>Pezizomycotina</taxon>
        <taxon>Sordariomycetes</taxon>
        <taxon>Sordariomycetidae</taxon>
        <taxon>Sordariales</taxon>
        <taxon>Lasiosphaeriaceae</taxon>
        <taxon>Cercophora</taxon>
    </lineage>
</organism>
<reference evidence="6" key="1">
    <citation type="submission" date="2023-06" db="EMBL/GenBank/DDBJ databases">
        <title>Genome-scale phylogeny and comparative genomics of the fungal order Sordariales.</title>
        <authorList>
            <consortium name="Lawrence Berkeley National Laboratory"/>
            <person name="Hensen N."/>
            <person name="Bonometti L."/>
            <person name="Westerberg I."/>
            <person name="Brannstrom I.O."/>
            <person name="Guillou S."/>
            <person name="Cros-Aarteil S."/>
            <person name="Calhoun S."/>
            <person name="Haridas S."/>
            <person name="Kuo A."/>
            <person name="Mondo S."/>
            <person name="Pangilinan J."/>
            <person name="Riley R."/>
            <person name="Labutti K."/>
            <person name="Andreopoulos B."/>
            <person name="Lipzen A."/>
            <person name="Chen C."/>
            <person name="Yanf M."/>
            <person name="Daum C."/>
            <person name="Ng V."/>
            <person name="Clum A."/>
            <person name="Steindorff A."/>
            <person name="Ohm R."/>
            <person name="Martin F."/>
            <person name="Silar P."/>
            <person name="Natvig D."/>
            <person name="Lalanne C."/>
            <person name="Gautier V."/>
            <person name="Ament-Velasquez S.L."/>
            <person name="Kruys A."/>
            <person name="Hutchinson M.I."/>
            <person name="Powell A.J."/>
            <person name="Barry K."/>
            <person name="Miller A.N."/>
            <person name="Grigoriev I.V."/>
            <person name="Debuchy R."/>
            <person name="Gladieux P."/>
            <person name="Thoren M.H."/>
            <person name="Johannesson H."/>
        </authorList>
    </citation>
    <scope>NUCLEOTIDE SEQUENCE</scope>
    <source>
        <strain evidence="6">SMH2532-1</strain>
    </source>
</reference>
<feature type="transmembrane region" description="Helical" evidence="5">
    <location>
        <begin position="257"/>
        <end position="278"/>
    </location>
</feature>
<evidence type="ECO:0000256" key="4">
    <source>
        <dbReference type="ARBA" id="ARBA00023136"/>
    </source>
</evidence>
<keyword evidence="3 5" id="KW-1133">Transmembrane helix</keyword>
<proteinExistence type="predicted"/>
<comment type="caution">
    <text evidence="6">The sequence shown here is derived from an EMBL/GenBank/DDBJ whole genome shotgun (WGS) entry which is preliminary data.</text>
</comment>
<dbReference type="GO" id="GO:0016020">
    <property type="term" value="C:membrane"/>
    <property type="evidence" value="ECO:0007669"/>
    <property type="project" value="UniProtKB-SubCell"/>
</dbReference>
<dbReference type="Gene3D" id="1.20.58.340">
    <property type="entry name" value="Magnesium transport protein CorA, transmembrane region"/>
    <property type="match status" value="1"/>
</dbReference>
<protein>
    <recommendedName>
        <fullName evidence="8">Mg2+ transporter protein, CorA-like/Zinc transport protein ZntB</fullName>
    </recommendedName>
</protein>
<comment type="subcellular location">
    <subcellularLocation>
        <location evidence="1">Membrane</location>
        <topology evidence="1">Multi-pass membrane protein</topology>
    </subcellularLocation>
</comment>
<feature type="transmembrane region" description="Helical" evidence="5">
    <location>
        <begin position="222"/>
        <end position="245"/>
    </location>
</feature>
<evidence type="ECO:0000256" key="2">
    <source>
        <dbReference type="ARBA" id="ARBA00022692"/>
    </source>
</evidence>
<gene>
    <name evidence="6" type="ORF">B0T16DRAFT_389005</name>
</gene>
<name>A0AA39YD62_9PEZI</name>